<proteinExistence type="predicted"/>
<dbReference type="InterPro" id="IPR028226">
    <property type="entry name" value="LIN37"/>
</dbReference>
<dbReference type="OrthoDB" id="1735564at2759"/>
<dbReference type="Proteomes" id="UP000813463">
    <property type="component" value="Chromosome 2"/>
</dbReference>
<evidence type="ECO:0000313" key="2">
    <source>
        <dbReference type="Proteomes" id="UP000813463"/>
    </source>
</evidence>
<feature type="compositionally biased region" description="Basic and acidic residues" evidence="1">
    <location>
        <begin position="134"/>
        <end position="145"/>
    </location>
</feature>
<dbReference type="RefSeq" id="XP_021858948.1">
    <property type="nucleotide sequence ID" value="XM_022003256.2"/>
</dbReference>
<dbReference type="PANTHER" id="PTHR37173:SF1">
    <property type="entry name" value="PROLINE-RICH FAMILY PROTEIN"/>
    <property type="match status" value="1"/>
</dbReference>
<dbReference type="PANTHER" id="PTHR37173">
    <property type="entry name" value="HYDROXYPROLINE-RICH GLYCOPROTEIN FAMILY PROTEIN"/>
    <property type="match status" value="1"/>
</dbReference>
<reference evidence="3" key="2">
    <citation type="submission" date="2025-08" db="UniProtKB">
        <authorList>
            <consortium name="RefSeq"/>
        </authorList>
    </citation>
    <scope>IDENTIFICATION</scope>
    <source>
        <tissue evidence="3">Leaf</tissue>
    </source>
</reference>
<sequence length="280" mass="31159">MDGTGQHQPGLLAAPTTPQTQTYLHPRLANASDSIRYPLASTGRGLLPAPRGILPDPVASSIAPNSWALQQYQHQHHHSRLSAPSSHLVRGPFLHPSQAHISPVSFSAAARGVLFNNRPQTMVGSSPYSAPDSNDPKDPIDKGTDDTLVTLRDRKVRISDGASLYALCRSWLRNGCVEDNQPQYGDVLKSHPKPFHLPLPLPPHEYSSPKRKERDDETEVDEDENLVDISNAQELLTSHVKQAKRVRARLREERSQRIERYKSRLALLLTPNGDVQNQQE</sequence>
<feature type="region of interest" description="Disordered" evidence="1">
    <location>
        <begin position="1"/>
        <end position="20"/>
    </location>
</feature>
<dbReference type="Pfam" id="PF15306">
    <property type="entry name" value="LIN37"/>
    <property type="match status" value="1"/>
</dbReference>
<organism evidence="2 3">
    <name type="scientific">Spinacia oleracea</name>
    <name type="common">Spinach</name>
    <dbReference type="NCBI Taxonomy" id="3562"/>
    <lineage>
        <taxon>Eukaryota</taxon>
        <taxon>Viridiplantae</taxon>
        <taxon>Streptophyta</taxon>
        <taxon>Embryophyta</taxon>
        <taxon>Tracheophyta</taxon>
        <taxon>Spermatophyta</taxon>
        <taxon>Magnoliopsida</taxon>
        <taxon>eudicotyledons</taxon>
        <taxon>Gunneridae</taxon>
        <taxon>Pentapetalae</taxon>
        <taxon>Caryophyllales</taxon>
        <taxon>Chenopodiaceae</taxon>
        <taxon>Chenopodioideae</taxon>
        <taxon>Anserineae</taxon>
        <taxon>Spinacia</taxon>
    </lineage>
</organism>
<accession>A0A9R0J1T0</accession>
<reference evidence="2" key="1">
    <citation type="journal article" date="2021" name="Nat. Commun.">
        <title>Genomic analyses provide insights into spinach domestication and the genetic basis of agronomic traits.</title>
        <authorList>
            <person name="Cai X."/>
            <person name="Sun X."/>
            <person name="Xu C."/>
            <person name="Sun H."/>
            <person name="Wang X."/>
            <person name="Ge C."/>
            <person name="Zhang Z."/>
            <person name="Wang Q."/>
            <person name="Fei Z."/>
            <person name="Jiao C."/>
            <person name="Wang Q."/>
        </authorList>
    </citation>
    <scope>NUCLEOTIDE SEQUENCE [LARGE SCALE GENOMIC DNA]</scope>
    <source>
        <strain evidence="2">cv. Varoflay</strain>
    </source>
</reference>
<dbReference type="AlphaFoldDB" id="A0A9R0J1T0"/>
<evidence type="ECO:0000256" key="1">
    <source>
        <dbReference type="SAM" id="MobiDB-lite"/>
    </source>
</evidence>
<dbReference type="GO" id="GO:0017053">
    <property type="term" value="C:transcription repressor complex"/>
    <property type="evidence" value="ECO:0007669"/>
    <property type="project" value="InterPro"/>
</dbReference>
<name>A0A9R0J1T0_SPIOL</name>
<keyword evidence="2" id="KW-1185">Reference proteome</keyword>
<feature type="region of interest" description="Disordered" evidence="1">
    <location>
        <begin position="188"/>
        <end position="224"/>
    </location>
</feature>
<dbReference type="KEGG" id="soe:110798113"/>
<gene>
    <name evidence="3" type="primary">LOC110798113</name>
</gene>
<feature type="region of interest" description="Disordered" evidence="1">
    <location>
        <begin position="118"/>
        <end position="145"/>
    </location>
</feature>
<protein>
    <submittedName>
        <fullName evidence="3">Uncharacterized protein</fullName>
    </submittedName>
</protein>
<dbReference type="GeneID" id="110798113"/>
<feature type="compositionally biased region" description="Polar residues" evidence="1">
    <location>
        <begin position="118"/>
        <end position="132"/>
    </location>
</feature>
<evidence type="ECO:0000313" key="3">
    <source>
        <dbReference type="RefSeq" id="XP_021858948.1"/>
    </source>
</evidence>